<keyword evidence="1" id="KW-0472">Membrane</keyword>
<accession>A0A4U5PA88</accession>
<evidence type="ECO:0000313" key="4">
    <source>
        <dbReference type="Proteomes" id="UP000298663"/>
    </source>
</evidence>
<sequence length="314" mass="34941">MVCVTPLLFFLVAFVFSVENPKFSLVGISPSCDIFSVPTQELLNDSFSTDCLLKRLVAFRIGTSQKETHLGIADVVNSNRIRLQNLPFDSSSVLDLKKPRRIWVNSTLRHHYSPELGYGWVLQSPVFSDGKRLFVTASYRRNSTRQLFGFQVSEGNAYTLELKITTRLSLANADNSSYPPSFDHNSSRSFRLQFAPSAAIEFGSGSPLAKEVTANLSTQCSLLFKGNCVDVPYPLSVAILDSTLAQSLSNRTILYETNRRHLRMSSPHMSVPHFRFQSLRGGWLFVLGVGVGSVLVAFGIYFAVARISRGRVIN</sequence>
<evidence type="ECO:0000256" key="2">
    <source>
        <dbReference type="SAM" id="SignalP"/>
    </source>
</evidence>
<proteinExistence type="predicted"/>
<keyword evidence="1" id="KW-1133">Transmembrane helix</keyword>
<protein>
    <submittedName>
        <fullName evidence="3">Uncharacterized protein</fullName>
    </submittedName>
</protein>
<keyword evidence="4" id="KW-1185">Reference proteome</keyword>
<name>A0A4U5PA88_STECR</name>
<evidence type="ECO:0000256" key="1">
    <source>
        <dbReference type="SAM" id="Phobius"/>
    </source>
</evidence>
<feature type="transmembrane region" description="Helical" evidence="1">
    <location>
        <begin position="282"/>
        <end position="304"/>
    </location>
</feature>
<feature type="signal peptide" evidence="2">
    <location>
        <begin position="1"/>
        <end position="17"/>
    </location>
</feature>
<dbReference type="Proteomes" id="UP000298663">
    <property type="component" value="Unassembled WGS sequence"/>
</dbReference>
<reference evidence="3 4" key="1">
    <citation type="journal article" date="2015" name="Genome Biol.">
        <title>Comparative genomics of Steinernema reveals deeply conserved gene regulatory networks.</title>
        <authorList>
            <person name="Dillman A.R."/>
            <person name="Macchietto M."/>
            <person name="Porter C.F."/>
            <person name="Rogers A."/>
            <person name="Williams B."/>
            <person name="Antoshechkin I."/>
            <person name="Lee M.M."/>
            <person name="Goodwin Z."/>
            <person name="Lu X."/>
            <person name="Lewis E.E."/>
            <person name="Goodrich-Blair H."/>
            <person name="Stock S.P."/>
            <person name="Adams B.J."/>
            <person name="Sternberg P.W."/>
            <person name="Mortazavi A."/>
        </authorList>
    </citation>
    <scope>NUCLEOTIDE SEQUENCE [LARGE SCALE GENOMIC DNA]</scope>
    <source>
        <strain evidence="3 4">ALL</strain>
    </source>
</reference>
<reference evidence="3 4" key="2">
    <citation type="journal article" date="2019" name="G3 (Bethesda)">
        <title>Hybrid Assembly of the Genome of the Entomopathogenic Nematode Steinernema carpocapsae Identifies the X-Chromosome.</title>
        <authorList>
            <person name="Serra L."/>
            <person name="Macchietto M."/>
            <person name="Macias-Munoz A."/>
            <person name="McGill C.J."/>
            <person name="Rodriguez I.M."/>
            <person name="Rodriguez B."/>
            <person name="Murad R."/>
            <person name="Mortazavi A."/>
        </authorList>
    </citation>
    <scope>NUCLEOTIDE SEQUENCE [LARGE SCALE GENOMIC DNA]</scope>
    <source>
        <strain evidence="3 4">ALL</strain>
    </source>
</reference>
<organism evidence="3 4">
    <name type="scientific">Steinernema carpocapsae</name>
    <name type="common">Entomopathogenic nematode</name>
    <dbReference type="NCBI Taxonomy" id="34508"/>
    <lineage>
        <taxon>Eukaryota</taxon>
        <taxon>Metazoa</taxon>
        <taxon>Ecdysozoa</taxon>
        <taxon>Nematoda</taxon>
        <taxon>Chromadorea</taxon>
        <taxon>Rhabditida</taxon>
        <taxon>Tylenchina</taxon>
        <taxon>Panagrolaimomorpha</taxon>
        <taxon>Strongyloidoidea</taxon>
        <taxon>Steinernematidae</taxon>
        <taxon>Steinernema</taxon>
    </lineage>
</organism>
<dbReference type="EMBL" id="AZBU02000002">
    <property type="protein sequence ID" value="TKR92983.1"/>
    <property type="molecule type" value="Genomic_DNA"/>
</dbReference>
<keyword evidence="1" id="KW-0812">Transmembrane</keyword>
<comment type="caution">
    <text evidence="3">The sequence shown here is derived from an EMBL/GenBank/DDBJ whole genome shotgun (WGS) entry which is preliminary data.</text>
</comment>
<keyword evidence="2" id="KW-0732">Signal</keyword>
<feature type="chain" id="PRO_5020435908" evidence="2">
    <location>
        <begin position="18"/>
        <end position="314"/>
    </location>
</feature>
<evidence type="ECO:0000313" key="3">
    <source>
        <dbReference type="EMBL" id="TKR92983.1"/>
    </source>
</evidence>
<gene>
    <name evidence="3" type="ORF">L596_007525</name>
</gene>
<dbReference type="AlphaFoldDB" id="A0A4U5PA88"/>